<dbReference type="GO" id="GO:0046417">
    <property type="term" value="P:chorismate metabolic process"/>
    <property type="evidence" value="ECO:0007669"/>
    <property type="project" value="InterPro"/>
</dbReference>
<feature type="coiled-coil region" evidence="2">
    <location>
        <begin position="3"/>
        <end position="30"/>
    </location>
</feature>
<dbReference type="STRING" id="439219.SAMN02910293_00279"/>
<dbReference type="GO" id="GO:0009697">
    <property type="term" value="P:salicylic acid biosynthetic process"/>
    <property type="evidence" value="ECO:0007669"/>
    <property type="project" value="TreeGrafter"/>
</dbReference>
<dbReference type="GO" id="GO:0004106">
    <property type="term" value="F:chorismate mutase activity"/>
    <property type="evidence" value="ECO:0007669"/>
    <property type="project" value="InterPro"/>
</dbReference>
<dbReference type="Proteomes" id="UP000182508">
    <property type="component" value="Unassembled WGS sequence"/>
</dbReference>
<dbReference type="PANTHER" id="PTHR38041">
    <property type="entry name" value="CHORISMATE MUTASE"/>
    <property type="match status" value="1"/>
</dbReference>
<evidence type="ECO:0000256" key="1">
    <source>
        <dbReference type="ARBA" id="ARBA00023235"/>
    </source>
</evidence>
<dbReference type="SUPFAM" id="SSF48600">
    <property type="entry name" value="Chorismate mutase II"/>
    <property type="match status" value="1"/>
</dbReference>
<dbReference type="EMBL" id="FMXP01000004">
    <property type="protein sequence ID" value="SDB05971.1"/>
    <property type="molecule type" value="Genomic_DNA"/>
</dbReference>
<name>A0A1G6AC25_9STRE</name>
<evidence type="ECO:0000313" key="4">
    <source>
        <dbReference type="EMBL" id="SDB05971.1"/>
    </source>
</evidence>
<dbReference type="InterPro" id="IPR011279">
    <property type="entry name" value="Chorismate_mutase_GmP"/>
</dbReference>
<organism evidence="4 5">
    <name type="scientific">Streptococcus henryi</name>
    <dbReference type="NCBI Taxonomy" id="439219"/>
    <lineage>
        <taxon>Bacteria</taxon>
        <taxon>Bacillati</taxon>
        <taxon>Bacillota</taxon>
        <taxon>Bacilli</taxon>
        <taxon>Lactobacillales</taxon>
        <taxon>Streptococcaceae</taxon>
        <taxon>Streptococcus</taxon>
    </lineage>
</organism>
<dbReference type="eggNOG" id="COG1605">
    <property type="taxonomic scope" value="Bacteria"/>
</dbReference>
<accession>A0A1G6AC25</accession>
<evidence type="ECO:0000256" key="2">
    <source>
        <dbReference type="SAM" id="Coils"/>
    </source>
</evidence>
<dbReference type="InterPro" id="IPR051331">
    <property type="entry name" value="Chorismate_mutase-related"/>
</dbReference>
<dbReference type="AlphaFoldDB" id="A0A1G6AC25"/>
<dbReference type="PROSITE" id="PS51168">
    <property type="entry name" value="CHORISMATE_MUT_2"/>
    <property type="match status" value="1"/>
</dbReference>
<keyword evidence="1" id="KW-0413">Isomerase</keyword>
<dbReference type="Pfam" id="PF01817">
    <property type="entry name" value="CM_2"/>
    <property type="match status" value="1"/>
</dbReference>
<dbReference type="Gene3D" id="1.20.59.10">
    <property type="entry name" value="Chorismate mutase"/>
    <property type="match status" value="1"/>
</dbReference>
<feature type="domain" description="Chorismate mutase" evidence="3">
    <location>
        <begin position="1"/>
        <end position="87"/>
    </location>
</feature>
<evidence type="ECO:0000259" key="3">
    <source>
        <dbReference type="PROSITE" id="PS51168"/>
    </source>
</evidence>
<proteinExistence type="predicted"/>
<dbReference type="RefSeq" id="WP_018163740.1">
    <property type="nucleotide sequence ID" value="NZ_FMXP01000004.1"/>
</dbReference>
<evidence type="ECO:0000313" key="5">
    <source>
        <dbReference type="Proteomes" id="UP000182508"/>
    </source>
</evidence>
<dbReference type="NCBIfam" id="TIGR01805">
    <property type="entry name" value="CM_mono_grmpos"/>
    <property type="match status" value="1"/>
</dbReference>
<dbReference type="InterPro" id="IPR036263">
    <property type="entry name" value="Chorismate_II_sf"/>
</dbReference>
<keyword evidence="2" id="KW-0175">Coiled coil</keyword>
<dbReference type="InterPro" id="IPR036979">
    <property type="entry name" value="CM_dom_sf"/>
</dbReference>
<dbReference type="PANTHER" id="PTHR38041:SF1">
    <property type="entry name" value="CHORISMATE MUTASE"/>
    <property type="match status" value="1"/>
</dbReference>
<dbReference type="InterPro" id="IPR002701">
    <property type="entry name" value="CM_II_prokaryot"/>
</dbReference>
<keyword evidence="5" id="KW-1185">Reference proteome</keyword>
<reference evidence="4 5" key="1">
    <citation type="submission" date="2016-10" db="EMBL/GenBank/DDBJ databases">
        <authorList>
            <person name="de Groot N.N."/>
        </authorList>
    </citation>
    <scope>NUCLEOTIDE SEQUENCE [LARGE SCALE GENOMIC DNA]</scope>
    <source>
        <strain evidence="4 5">A-4</strain>
    </source>
</reference>
<gene>
    <name evidence="4" type="ORF">SAMN02910293_00279</name>
</gene>
<sequence length="88" mass="9993">MNLEEIRKDIDALDAELVALLEKRMQLVTQVTAYKKTTGKAIFDAAREDIVLEKVASRVENKDFEGTIVNTFADIMKNSRDYQQSKLG</sequence>
<dbReference type="SMART" id="SM00830">
    <property type="entry name" value="CM_2"/>
    <property type="match status" value="1"/>
</dbReference>
<protein>
    <submittedName>
        <fullName evidence="4">Chorismate mutase</fullName>
    </submittedName>
</protein>